<dbReference type="Proteomes" id="UP000199221">
    <property type="component" value="Unassembled WGS sequence"/>
</dbReference>
<keyword evidence="1" id="KW-0732">Signal</keyword>
<feature type="chain" id="PRO_5011446325" evidence="1">
    <location>
        <begin position="24"/>
        <end position="164"/>
    </location>
</feature>
<evidence type="ECO:0000313" key="3">
    <source>
        <dbReference type="EMBL" id="SER86491.1"/>
    </source>
</evidence>
<dbReference type="InterPro" id="IPR005624">
    <property type="entry name" value="PduO/GlcC-like"/>
</dbReference>
<feature type="signal peptide" evidence="1">
    <location>
        <begin position="1"/>
        <end position="23"/>
    </location>
</feature>
<dbReference type="AlphaFoldDB" id="A0A1H9SNH9"/>
<sequence>MNTKHFMVGLLLALPMHVTPTLAAPPNRPDTPAISPISAEKARSLAAAAERAARAQGFAIVISIVDNHGNLKHFHRMDGTSSGSVQVAQLKAATSARFPLSSRSLGERSAGLPANPYASLPGFTLLEGGLPIMDANGRHIGGIGISGATPELDAQFAQAALEES</sequence>
<dbReference type="EMBL" id="JAZDQQ010000013">
    <property type="protein sequence ID" value="MEE1881702.1"/>
    <property type="molecule type" value="Genomic_DNA"/>
</dbReference>
<dbReference type="InterPro" id="IPR052517">
    <property type="entry name" value="GlcG_carb_metab_protein"/>
</dbReference>
<dbReference type="Gene3D" id="3.30.450.150">
    <property type="entry name" value="Haem-degrading domain"/>
    <property type="match status" value="1"/>
</dbReference>
<evidence type="ECO:0000313" key="2">
    <source>
        <dbReference type="EMBL" id="MEE1881702.1"/>
    </source>
</evidence>
<dbReference type="InterPro" id="IPR038084">
    <property type="entry name" value="PduO/GlcC-like_sf"/>
</dbReference>
<name>A0A1H9SNH9_9PSED</name>
<keyword evidence="5" id="KW-1185">Reference proteome</keyword>
<proteinExistence type="predicted"/>
<dbReference type="EMBL" id="FOEQ01000013">
    <property type="protein sequence ID" value="SER86491.1"/>
    <property type="molecule type" value="Genomic_DNA"/>
</dbReference>
<organism evidence="3 4">
    <name type="scientific">Pseudomonas soli</name>
    <dbReference type="NCBI Taxonomy" id="1306993"/>
    <lineage>
        <taxon>Bacteria</taxon>
        <taxon>Pseudomonadati</taxon>
        <taxon>Pseudomonadota</taxon>
        <taxon>Gammaproteobacteria</taxon>
        <taxon>Pseudomonadales</taxon>
        <taxon>Pseudomonadaceae</taxon>
        <taxon>Pseudomonas</taxon>
    </lineage>
</organism>
<dbReference type="SUPFAM" id="SSF143744">
    <property type="entry name" value="GlcG-like"/>
    <property type="match status" value="1"/>
</dbReference>
<evidence type="ECO:0000256" key="1">
    <source>
        <dbReference type="SAM" id="SignalP"/>
    </source>
</evidence>
<dbReference type="Proteomes" id="UP001329505">
    <property type="component" value="Unassembled WGS sequence"/>
</dbReference>
<reference evidence="3 4" key="1">
    <citation type="submission" date="2016-10" db="EMBL/GenBank/DDBJ databases">
        <authorList>
            <person name="de Groot N.N."/>
        </authorList>
    </citation>
    <scope>NUCLEOTIDE SEQUENCE [LARGE SCALE GENOMIC DNA]</scope>
    <source>
        <strain evidence="3 4">LMG 27941</strain>
    </source>
</reference>
<dbReference type="PANTHER" id="PTHR34309:SF1">
    <property type="entry name" value="PROTEIN GLCG"/>
    <property type="match status" value="1"/>
</dbReference>
<dbReference type="GeneID" id="93675554"/>
<accession>A0A1H9SNH9</accession>
<gene>
    <name evidence="3" type="ORF">SAMN05216230_113131</name>
    <name evidence="2" type="ORF">V0R55_16175</name>
</gene>
<dbReference type="Pfam" id="PF03928">
    <property type="entry name" value="HbpS-like"/>
    <property type="match status" value="1"/>
</dbReference>
<protein>
    <submittedName>
        <fullName evidence="2">Heme-binding protein</fullName>
    </submittedName>
    <submittedName>
        <fullName evidence="3">Uncharacterized conserved protein GlcG, DUF336 family</fullName>
    </submittedName>
</protein>
<evidence type="ECO:0000313" key="4">
    <source>
        <dbReference type="Proteomes" id="UP000199221"/>
    </source>
</evidence>
<evidence type="ECO:0000313" key="5">
    <source>
        <dbReference type="Proteomes" id="UP001329505"/>
    </source>
</evidence>
<dbReference type="RefSeq" id="WP_232888212.1">
    <property type="nucleotide sequence ID" value="NZ_CP128543.1"/>
</dbReference>
<dbReference type="PANTHER" id="PTHR34309">
    <property type="entry name" value="SLR1406 PROTEIN"/>
    <property type="match status" value="1"/>
</dbReference>
<reference evidence="2 5" key="2">
    <citation type="submission" date="2024-01" db="EMBL/GenBank/DDBJ databases">
        <title>Unpublished Manusciprt.</title>
        <authorList>
            <person name="Duman M."/>
            <person name="Valdes E.G."/>
            <person name="Ajmi N."/>
            <person name="Altun S."/>
            <person name="Saticioglu I.B."/>
        </authorList>
    </citation>
    <scope>NUCLEOTIDE SEQUENCE [LARGE SCALE GENOMIC DNA]</scope>
    <source>
        <strain evidence="2 5">139P</strain>
    </source>
</reference>